<dbReference type="OrthoDB" id="2405052at2759"/>
<organism evidence="2 3">
    <name type="scientific">Carnegiea gigantea</name>
    <dbReference type="NCBI Taxonomy" id="171969"/>
    <lineage>
        <taxon>Eukaryota</taxon>
        <taxon>Viridiplantae</taxon>
        <taxon>Streptophyta</taxon>
        <taxon>Embryophyta</taxon>
        <taxon>Tracheophyta</taxon>
        <taxon>Spermatophyta</taxon>
        <taxon>Magnoliopsida</taxon>
        <taxon>eudicotyledons</taxon>
        <taxon>Gunneridae</taxon>
        <taxon>Pentapetalae</taxon>
        <taxon>Caryophyllales</taxon>
        <taxon>Cactineae</taxon>
        <taxon>Cactaceae</taxon>
        <taxon>Cactoideae</taxon>
        <taxon>Echinocereeae</taxon>
        <taxon>Carnegiea</taxon>
    </lineage>
</organism>
<evidence type="ECO:0000256" key="1">
    <source>
        <dbReference type="SAM" id="Coils"/>
    </source>
</evidence>
<evidence type="ECO:0000313" key="2">
    <source>
        <dbReference type="EMBL" id="KAJ8449821.1"/>
    </source>
</evidence>
<proteinExistence type="predicted"/>
<name>A0A9Q1QQC1_9CARY</name>
<feature type="coiled-coil region" evidence="1">
    <location>
        <begin position="47"/>
        <end position="81"/>
    </location>
</feature>
<accession>A0A9Q1QQC1</accession>
<keyword evidence="1" id="KW-0175">Coiled coil</keyword>
<dbReference type="AlphaFoldDB" id="A0A9Q1QQC1"/>
<gene>
    <name evidence="2" type="ORF">Cgig2_001477</name>
</gene>
<comment type="caution">
    <text evidence="2">The sequence shown here is derived from an EMBL/GenBank/DDBJ whole genome shotgun (WGS) entry which is preliminary data.</text>
</comment>
<dbReference type="EMBL" id="JAKOGI010000019">
    <property type="protein sequence ID" value="KAJ8449821.1"/>
    <property type="molecule type" value="Genomic_DNA"/>
</dbReference>
<protein>
    <submittedName>
        <fullName evidence="2">Uncharacterized protein</fullName>
    </submittedName>
</protein>
<reference evidence="2" key="1">
    <citation type="submission" date="2022-04" db="EMBL/GenBank/DDBJ databases">
        <title>Carnegiea gigantea Genome sequencing and assembly v2.</title>
        <authorList>
            <person name="Copetti D."/>
            <person name="Sanderson M.J."/>
            <person name="Burquez A."/>
            <person name="Wojciechowski M.F."/>
        </authorList>
    </citation>
    <scope>NUCLEOTIDE SEQUENCE</scope>
    <source>
        <strain evidence="2">SGP5-SGP5p</strain>
        <tissue evidence="2">Aerial part</tissue>
    </source>
</reference>
<sequence length="158" mass="17821">MADYATSNEGLKELLKPFYQRASEAEDRLSRLEAGLSAKKGILEPGNEECSKQVKELELKLEQVTAELAAEKEKVAKLTVENNKKEYRIIHLVRSLREADLNLEKKSSTMVATPVAGQLDVLSAKDMLHYVVMIPNSQDEHEAAPDMYYYSICDVFNL</sequence>
<dbReference type="Proteomes" id="UP001153076">
    <property type="component" value="Unassembled WGS sequence"/>
</dbReference>
<dbReference type="PANTHER" id="PTHR38377">
    <property type="entry name" value="THREONINE-TRNA LIGASE 2"/>
    <property type="match status" value="1"/>
</dbReference>
<evidence type="ECO:0000313" key="3">
    <source>
        <dbReference type="Proteomes" id="UP001153076"/>
    </source>
</evidence>
<dbReference type="PANTHER" id="PTHR38377:SF1">
    <property type="entry name" value="THREONINE-TRNA LIGASE 2"/>
    <property type="match status" value="1"/>
</dbReference>
<keyword evidence="3" id="KW-1185">Reference proteome</keyword>